<protein>
    <submittedName>
        <fullName evidence="4">DUF305 domain-containing protein</fullName>
    </submittedName>
</protein>
<evidence type="ECO:0000313" key="5">
    <source>
        <dbReference type="Proteomes" id="UP000422989"/>
    </source>
</evidence>
<feature type="domain" description="DUF305" evidence="3">
    <location>
        <begin position="59"/>
        <end position="200"/>
    </location>
</feature>
<keyword evidence="2" id="KW-0732">Signal</keyword>
<dbReference type="PROSITE" id="PS51257">
    <property type="entry name" value="PROKAR_LIPOPROTEIN"/>
    <property type="match status" value="1"/>
</dbReference>
<keyword evidence="5" id="KW-1185">Reference proteome</keyword>
<gene>
    <name evidence="4" type="ORF">D7D94_08320</name>
</gene>
<organism evidence="4 5">
    <name type="scientific">Microbacterium oryzae</name>
    <dbReference type="NCBI Taxonomy" id="743009"/>
    <lineage>
        <taxon>Bacteria</taxon>
        <taxon>Bacillati</taxon>
        <taxon>Actinomycetota</taxon>
        <taxon>Actinomycetes</taxon>
        <taxon>Micrococcales</taxon>
        <taxon>Microbacteriaceae</taxon>
        <taxon>Microbacterium</taxon>
    </lineage>
</organism>
<dbReference type="Pfam" id="PF03713">
    <property type="entry name" value="DUF305"/>
    <property type="match status" value="1"/>
</dbReference>
<accession>A0A6I6E0K8</accession>
<dbReference type="Gene3D" id="1.20.1260.10">
    <property type="match status" value="1"/>
</dbReference>
<dbReference type="InterPro" id="IPR005183">
    <property type="entry name" value="DUF305_CopM-like"/>
</dbReference>
<feature type="signal peptide" evidence="2">
    <location>
        <begin position="1"/>
        <end position="20"/>
    </location>
</feature>
<sequence>MKFRTITLSAGVLATALILAGCSDTGGSDMEGMDHGGSTASGLPTPSTEASDAVFNDADVTFAMEMVMHHQQAIEMSDTLLAKDGVHPDVVALAERIKAAQGPEIDTMNQWLEAWGQDADMGGMDHGGGMMSEEDMTALDEADGETASALFLEQMTMHHQGAIKMAQAEVDNGQNPEAVALAEKITAGQTAEIAEMQELLTQL</sequence>
<evidence type="ECO:0000256" key="2">
    <source>
        <dbReference type="SAM" id="SignalP"/>
    </source>
</evidence>
<dbReference type="EMBL" id="CP032550">
    <property type="protein sequence ID" value="QGU27674.1"/>
    <property type="molecule type" value="Genomic_DNA"/>
</dbReference>
<dbReference type="Proteomes" id="UP000422989">
    <property type="component" value="Chromosome"/>
</dbReference>
<dbReference type="PANTHER" id="PTHR36933">
    <property type="entry name" value="SLL0788 PROTEIN"/>
    <property type="match status" value="1"/>
</dbReference>
<proteinExistence type="predicted"/>
<dbReference type="RefSeq" id="WP_156242173.1">
    <property type="nucleotide sequence ID" value="NZ_BAAAZL010000004.1"/>
</dbReference>
<evidence type="ECO:0000313" key="4">
    <source>
        <dbReference type="EMBL" id="QGU27674.1"/>
    </source>
</evidence>
<feature type="chain" id="PRO_5038429373" evidence="2">
    <location>
        <begin position="21"/>
        <end position="203"/>
    </location>
</feature>
<name>A0A6I6E0K8_9MICO</name>
<dbReference type="OrthoDB" id="26872at2"/>
<evidence type="ECO:0000259" key="3">
    <source>
        <dbReference type="Pfam" id="PF03713"/>
    </source>
</evidence>
<feature type="compositionally biased region" description="Polar residues" evidence="1">
    <location>
        <begin position="38"/>
        <end position="50"/>
    </location>
</feature>
<feature type="region of interest" description="Disordered" evidence="1">
    <location>
        <begin position="29"/>
        <end position="50"/>
    </location>
</feature>
<dbReference type="InterPro" id="IPR012347">
    <property type="entry name" value="Ferritin-like"/>
</dbReference>
<reference evidence="4 5" key="1">
    <citation type="submission" date="2018-09" db="EMBL/GenBank/DDBJ databases">
        <title>Whole genome sequencing of Microbacterium oryzae strain MB-10T.</title>
        <authorList>
            <person name="Das S.K."/>
        </authorList>
    </citation>
    <scope>NUCLEOTIDE SEQUENCE [LARGE SCALE GENOMIC DNA]</scope>
    <source>
        <strain evidence="4 5">MB-10</strain>
    </source>
</reference>
<dbReference type="KEGG" id="moj:D7D94_08320"/>
<dbReference type="AlphaFoldDB" id="A0A6I6E0K8"/>
<evidence type="ECO:0000256" key="1">
    <source>
        <dbReference type="SAM" id="MobiDB-lite"/>
    </source>
</evidence>
<dbReference type="PANTHER" id="PTHR36933:SF1">
    <property type="entry name" value="SLL0788 PROTEIN"/>
    <property type="match status" value="1"/>
</dbReference>